<dbReference type="AlphaFoldDB" id="A0A0D5YVJ1"/>
<dbReference type="InterPro" id="IPR023393">
    <property type="entry name" value="START-like_dom_sf"/>
</dbReference>
<protein>
    <recommendedName>
        <fullName evidence="2">Activator of Hsp90 ATPase homologue 1/2-like C-terminal domain-containing protein</fullName>
    </recommendedName>
</protein>
<accession>A0A0D5YVJ1</accession>
<evidence type="ECO:0000313" key="4">
    <source>
        <dbReference type="Proteomes" id="UP000032726"/>
    </source>
</evidence>
<dbReference type="SUPFAM" id="SSF55961">
    <property type="entry name" value="Bet v1-like"/>
    <property type="match status" value="1"/>
</dbReference>
<dbReference type="STRING" id="516051.VC82_2320"/>
<evidence type="ECO:0000313" key="3">
    <source>
        <dbReference type="EMBL" id="AKA35909.1"/>
    </source>
</evidence>
<dbReference type="Gene3D" id="3.30.530.20">
    <property type="match status" value="1"/>
</dbReference>
<dbReference type="InterPro" id="IPR013538">
    <property type="entry name" value="ASHA1/2-like_C"/>
</dbReference>
<keyword evidence="4" id="KW-1185">Reference proteome</keyword>
<evidence type="ECO:0000256" key="1">
    <source>
        <dbReference type="ARBA" id="ARBA00006817"/>
    </source>
</evidence>
<reference evidence="3 4" key="1">
    <citation type="submission" date="2015-03" db="EMBL/GenBank/DDBJ databases">
        <title>Complete genome sequence of Muricauda lutaonensis CC-HSB-11T, isolated from a coastal hot spring.</title>
        <authorList>
            <person name="Kim K.M."/>
        </authorList>
    </citation>
    <scope>NUCLEOTIDE SEQUENCE [LARGE SCALE GENOMIC DNA]</scope>
    <source>
        <strain evidence="3 4">CC-HSB-11</strain>
    </source>
</reference>
<dbReference type="CDD" id="cd07814">
    <property type="entry name" value="SRPBCC_CalC_Aha1-like"/>
    <property type="match status" value="1"/>
</dbReference>
<dbReference type="Pfam" id="PF08327">
    <property type="entry name" value="AHSA1"/>
    <property type="match status" value="1"/>
</dbReference>
<evidence type="ECO:0000259" key="2">
    <source>
        <dbReference type="Pfam" id="PF08327"/>
    </source>
</evidence>
<dbReference type="KEGG" id="mlt:VC82_2320"/>
<feature type="domain" description="Activator of Hsp90 ATPase homologue 1/2-like C-terminal" evidence="2">
    <location>
        <begin position="16"/>
        <end position="147"/>
    </location>
</feature>
<dbReference type="Proteomes" id="UP000032726">
    <property type="component" value="Chromosome"/>
</dbReference>
<organism evidence="3 4">
    <name type="scientific">Flagellimonas lutaonensis</name>
    <dbReference type="NCBI Taxonomy" id="516051"/>
    <lineage>
        <taxon>Bacteria</taxon>
        <taxon>Pseudomonadati</taxon>
        <taxon>Bacteroidota</taxon>
        <taxon>Flavobacteriia</taxon>
        <taxon>Flavobacteriales</taxon>
        <taxon>Flavobacteriaceae</taxon>
        <taxon>Flagellimonas</taxon>
    </lineage>
</organism>
<dbReference type="RefSeq" id="WP_052699004.1">
    <property type="nucleotide sequence ID" value="NZ_CP011071.1"/>
</dbReference>
<proteinExistence type="inferred from homology"/>
<comment type="similarity">
    <text evidence="1">Belongs to the AHA1 family.</text>
</comment>
<sequence>MEQLRFDQFTKKIYIKAPLQKLYWCWATKAGIETWFLRKAVYTASDGDTRKPDDFIQSGDTYTWEWHNWDGQEKGTILQANGKDFLDFSFANDVCKVSVKLEEKERATLLTLKQYDMPTDEETKMNIYNGCSCGWTFWLANLKAYLEHGIVLNETEFDLTDIPQAGHVYVNM</sequence>
<dbReference type="OrthoDB" id="9800631at2"/>
<dbReference type="HOGENOM" id="CLU_1616573_0_0_10"/>
<gene>
    <name evidence="3" type="ORF">VC82_2320</name>
</gene>
<dbReference type="PATRIC" id="fig|516051.4.peg.2387"/>
<name>A0A0D5YVJ1_9FLAO</name>
<dbReference type="EMBL" id="CP011071">
    <property type="protein sequence ID" value="AKA35909.1"/>
    <property type="molecule type" value="Genomic_DNA"/>
</dbReference>